<keyword evidence="1" id="KW-0472">Membrane</keyword>
<proteinExistence type="predicted"/>
<gene>
    <name evidence="2" type="ORF">RLDS_11220</name>
</gene>
<evidence type="ECO:0000256" key="1">
    <source>
        <dbReference type="SAM" id="Phobius"/>
    </source>
</evidence>
<evidence type="ECO:0000313" key="2">
    <source>
        <dbReference type="EMBL" id="EQB15478.1"/>
    </source>
</evidence>
<accession>T0HTL7</accession>
<name>T0HTL7_9SPHN</name>
<organism evidence="2 3">
    <name type="scientific">Sphingobium lactosutens DS20</name>
    <dbReference type="NCBI Taxonomy" id="1331060"/>
    <lineage>
        <taxon>Bacteria</taxon>
        <taxon>Pseudomonadati</taxon>
        <taxon>Pseudomonadota</taxon>
        <taxon>Alphaproteobacteria</taxon>
        <taxon>Sphingomonadales</taxon>
        <taxon>Sphingomonadaceae</taxon>
        <taxon>Sphingobium</taxon>
    </lineage>
</organism>
<reference evidence="2 3" key="1">
    <citation type="journal article" date="2013" name="Genome Announc.">
        <title>Draft Genome Sequence of Sphingobium lactosutens Strain DS20T, Isolated from a Hexachlorocyclohexane Dumpsite.</title>
        <authorList>
            <person name="Kumar R."/>
            <person name="Dwivedi V."/>
            <person name="Negi V."/>
            <person name="Khurana J.P."/>
            <person name="Lal R."/>
        </authorList>
    </citation>
    <scope>NUCLEOTIDE SEQUENCE [LARGE SCALE GENOMIC DNA]</scope>
    <source>
        <strain evidence="2 3">DS20</strain>
    </source>
</reference>
<comment type="caution">
    <text evidence="2">The sequence shown here is derived from an EMBL/GenBank/DDBJ whole genome shotgun (WGS) entry which is preliminary data.</text>
</comment>
<protein>
    <submittedName>
        <fullName evidence="2">Uncharacterized protein</fullName>
    </submittedName>
</protein>
<keyword evidence="1" id="KW-0812">Transmembrane</keyword>
<evidence type="ECO:0000313" key="3">
    <source>
        <dbReference type="Proteomes" id="UP000015531"/>
    </source>
</evidence>
<dbReference type="Proteomes" id="UP000015531">
    <property type="component" value="Unassembled WGS sequence"/>
</dbReference>
<keyword evidence="3" id="KW-1185">Reference proteome</keyword>
<dbReference type="PATRIC" id="fig|1331060.3.peg.2136"/>
<dbReference type="AlphaFoldDB" id="T0HTL7"/>
<sequence>MKWLAAKWRRGADIVPFSLFGCLLTSTAGAVTNGLLEGSSAGSIAHRLACGYAGACVMVIALFPFLATMRKSRAARSSDT</sequence>
<dbReference type="RefSeq" id="WP_021225953.1">
    <property type="nucleotide sequence ID" value="NZ_ATDP01000087.1"/>
</dbReference>
<dbReference type="EMBL" id="ATDP01000087">
    <property type="protein sequence ID" value="EQB15478.1"/>
    <property type="molecule type" value="Genomic_DNA"/>
</dbReference>
<keyword evidence="1" id="KW-1133">Transmembrane helix</keyword>
<dbReference type="OrthoDB" id="7473692at2"/>
<feature type="transmembrane region" description="Helical" evidence="1">
    <location>
        <begin position="46"/>
        <end position="67"/>
    </location>
</feature>